<evidence type="ECO:0000313" key="3">
    <source>
        <dbReference type="EMBL" id="MBC5664868.1"/>
    </source>
</evidence>
<keyword evidence="4" id="KW-1185">Reference proteome</keyword>
<dbReference type="InterPro" id="IPR005754">
    <property type="entry name" value="Sortase"/>
</dbReference>
<dbReference type="GO" id="GO:0016787">
    <property type="term" value="F:hydrolase activity"/>
    <property type="evidence" value="ECO:0007669"/>
    <property type="project" value="UniProtKB-KW"/>
</dbReference>
<dbReference type="InterPro" id="IPR023365">
    <property type="entry name" value="Sortase_dom-sf"/>
</dbReference>
<keyword evidence="2" id="KW-1133">Transmembrane helix</keyword>
<dbReference type="InterPro" id="IPR009835">
    <property type="entry name" value="SrtB"/>
</dbReference>
<evidence type="ECO:0000256" key="2">
    <source>
        <dbReference type="SAM" id="Phobius"/>
    </source>
</evidence>
<sequence>MSERKHHRGRRKKNNLLLNIILVIAVIVFCVSGYNLLKIGKGYKDGQDEYKKVRKLAVTQDKDSGRSVDEFQVDFDKLKKINADTIGWIRFSPKPKEINYPIVQGKDNQTYLHKTFSNNENTLGSIFLDSNANADFADGNSIVYGHRMKDGSMFRHLQDYDTKKFWKKYPYFYIYTLDGRKLTYIIYAAGETTEKSDVYQTDFSDDAMFQLFTKAAKSMALYDTGVEVTNSDSCVTLSTCTGASDEHRFVVIGVRVQEEELE</sequence>
<dbReference type="EC" id="3.4.22.71" evidence="3"/>
<comment type="caution">
    <text evidence="3">The sequence shown here is derived from an EMBL/GenBank/DDBJ whole genome shotgun (WGS) entry which is preliminary data.</text>
</comment>
<dbReference type="Pfam" id="PF04203">
    <property type="entry name" value="Sortase"/>
    <property type="match status" value="1"/>
</dbReference>
<name>A0ABR7EU44_9FIRM</name>
<dbReference type="NCBIfam" id="TIGR03064">
    <property type="entry name" value="sortase_srtB"/>
    <property type="match status" value="1"/>
</dbReference>
<protein>
    <submittedName>
        <fullName evidence="3">Class B sortase</fullName>
        <ecNumber evidence="3">3.4.22.71</ecNumber>
    </submittedName>
</protein>
<evidence type="ECO:0000313" key="4">
    <source>
        <dbReference type="Proteomes" id="UP000647235"/>
    </source>
</evidence>
<dbReference type="EMBL" id="JACOOY010000006">
    <property type="protein sequence ID" value="MBC5664868.1"/>
    <property type="molecule type" value="Genomic_DNA"/>
</dbReference>
<organism evidence="3 4">
    <name type="scientific">Dorea hominis</name>
    <dbReference type="NCBI Taxonomy" id="2763040"/>
    <lineage>
        <taxon>Bacteria</taxon>
        <taxon>Bacillati</taxon>
        <taxon>Bacillota</taxon>
        <taxon>Clostridia</taxon>
        <taxon>Lachnospirales</taxon>
        <taxon>Lachnospiraceae</taxon>
        <taxon>Dorea</taxon>
    </lineage>
</organism>
<proteinExistence type="predicted"/>
<keyword evidence="2" id="KW-0472">Membrane</keyword>
<evidence type="ECO:0000256" key="1">
    <source>
        <dbReference type="ARBA" id="ARBA00022801"/>
    </source>
</evidence>
<dbReference type="RefSeq" id="WP_118288283.1">
    <property type="nucleotide sequence ID" value="NZ_JACOOY010000006.1"/>
</dbReference>
<reference evidence="3 4" key="1">
    <citation type="submission" date="2020-08" db="EMBL/GenBank/DDBJ databases">
        <title>Genome public.</title>
        <authorList>
            <person name="Liu C."/>
            <person name="Sun Q."/>
        </authorList>
    </citation>
    <scope>NUCLEOTIDE SEQUENCE [LARGE SCALE GENOMIC DNA]</scope>
    <source>
        <strain evidence="3 4">NSJ-36</strain>
    </source>
</reference>
<feature type="transmembrane region" description="Helical" evidence="2">
    <location>
        <begin position="16"/>
        <end position="37"/>
    </location>
</feature>
<accession>A0ABR7EU44</accession>
<dbReference type="CDD" id="cd05826">
    <property type="entry name" value="Sortase_B"/>
    <property type="match status" value="1"/>
</dbReference>
<keyword evidence="2" id="KW-0812">Transmembrane</keyword>
<dbReference type="Proteomes" id="UP000647235">
    <property type="component" value="Unassembled WGS sequence"/>
</dbReference>
<keyword evidence="1 3" id="KW-0378">Hydrolase</keyword>
<dbReference type="Gene3D" id="2.40.260.10">
    <property type="entry name" value="Sortase"/>
    <property type="match status" value="1"/>
</dbReference>
<gene>
    <name evidence="3" type="primary">srtB</name>
    <name evidence="3" type="ORF">H8S07_06200</name>
</gene>
<dbReference type="SUPFAM" id="SSF63817">
    <property type="entry name" value="Sortase"/>
    <property type="match status" value="1"/>
</dbReference>